<dbReference type="InterPro" id="IPR036259">
    <property type="entry name" value="MFS_trans_sf"/>
</dbReference>
<sequence length="98" mass="10406">MQNNHIIYIFIVALIALSAFGVSKLVIYMTNKNTDKNATSKKNNLVLQSGVIGLCLGVGVGTALKDLFSETAILFVGIIGAIIGVTIGIIIKRQNKST</sequence>
<accession>A0A1M6WZM9</accession>
<keyword evidence="1" id="KW-0812">Transmembrane</keyword>
<dbReference type="AlphaFoldDB" id="A0A1M6WZM9"/>
<name>A0A1M6WZM9_9FIRM</name>
<dbReference type="RefSeq" id="WP_072852610.1">
    <property type="nucleotide sequence ID" value="NZ_FRAH01000058.1"/>
</dbReference>
<dbReference type="Proteomes" id="UP000183975">
    <property type="component" value="Unassembled WGS sequence"/>
</dbReference>
<keyword evidence="1" id="KW-1133">Transmembrane helix</keyword>
<keyword evidence="3" id="KW-1185">Reference proteome</keyword>
<dbReference type="SUPFAM" id="SSF103473">
    <property type="entry name" value="MFS general substrate transporter"/>
    <property type="match status" value="1"/>
</dbReference>
<reference evidence="2 3" key="1">
    <citation type="submission" date="2016-11" db="EMBL/GenBank/DDBJ databases">
        <authorList>
            <person name="Jaros S."/>
            <person name="Januszkiewicz K."/>
            <person name="Wedrychowicz H."/>
        </authorList>
    </citation>
    <scope>NUCLEOTIDE SEQUENCE [LARGE SCALE GENOMIC DNA]</scope>
    <source>
        <strain evidence="2 3">DSM 14214</strain>
    </source>
</reference>
<organism evidence="2 3">
    <name type="scientific">Anaerotignum lactatifermentans DSM 14214</name>
    <dbReference type="NCBI Taxonomy" id="1121323"/>
    <lineage>
        <taxon>Bacteria</taxon>
        <taxon>Bacillati</taxon>
        <taxon>Bacillota</taxon>
        <taxon>Clostridia</taxon>
        <taxon>Lachnospirales</taxon>
        <taxon>Anaerotignaceae</taxon>
        <taxon>Anaerotignum</taxon>
    </lineage>
</organism>
<protein>
    <submittedName>
        <fullName evidence="2">Uncharacterized protein</fullName>
    </submittedName>
</protein>
<feature type="transmembrane region" description="Helical" evidence="1">
    <location>
        <begin position="6"/>
        <end position="25"/>
    </location>
</feature>
<evidence type="ECO:0000313" key="2">
    <source>
        <dbReference type="EMBL" id="SHK99124.1"/>
    </source>
</evidence>
<evidence type="ECO:0000313" key="3">
    <source>
        <dbReference type="Proteomes" id="UP000183975"/>
    </source>
</evidence>
<proteinExistence type="predicted"/>
<evidence type="ECO:0000256" key="1">
    <source>
        <dbReference type="SAM" id="Phobius"/>
    </source>
</evidence>
<feature type="transmembrane region" description="Helical" evidence="1">
    <location>
        <begin position="71"/>
        <end position="91"/>
    </location>
</feature>
<gene>
    <name evidence="2" type="ORF">SAMN02745138_02689</name>
</gene>
<keyword evidence="1" id="KW-0472">Membrane</keyword>
<feature type="transmembrane region" description="Helical" evidence="1">
    <location>
        <begin position="45"/>
        <end position="65"/>
    </location>
</feature>
<dbReference type="EMBL" id="FRAH01000058">
    <property type="protein sequence ID" value="SHK99124.1"/>
    <property type="molecule type" value="Genomic_DNA"/>
</dbReference>